<proteinExistence type="predicted"/>
<dbReference type="Proteomes" id="UP000178659">
    <property type="component" value="Unassembled WGS sequence"/>
</dbReference>
<name>A0A1G1VDA6_9BACT</name>
<comment type="caution">
    <text evidence="3">The sequence shown here is derived from an EMBL/GenBank/DDBJ whole genome shotgun (WGS) entry which is preliminary data.</text>
</comment>
<dbReference type="Pfam" id="PF04471">
    <property type="entry name" value="Mrr_cat"/>
    <property type="match status" value="1"/>
</dbReference>
<dbReference type="GO" id="GO:0015666">
    <property type="term" value="F:restriction endodeoxyribonuclease activity"/>
    <property type="evidence" value="ECO:0007669"/>
    <property type="project" value="TreeGrafter"/>
</dbReference>
<dbReference type="AlphaFoldDB" id="A0A1G1VDA6"/>
<dbReference type="PANTHER" id="PTHR30015:SF7">
    <property type="entry name" value="TYPE IV METHYL-DIRECTED RESTRICTION ENZYME ECOKMRR"/>
    <property type="match status" value="1"/>
</dbReference>
<dbReference type="InterPro" id="IPR052906">
    <property type="entry name" value="Type_IV_Methyl-Rstrct_Enzyme"/>
</dbReference>
<evidence type="ECO:0000313" key="3">
    <source>
        <dbReference type="EMBL" id="OGY13331.1"/>
    </source>
</evidence>
<accession>A0A1G1VDA6</accession>
<evidence type="ECO:0000259" key="1">
    <source>
        <dbReference type="Pfam" id="PF04471"/>
    </source>
</evidence>
<dbReference type="Pfam" id="PF14338">
    <property type="entry name" value="Mrr_N"/>
    <property type="match status" value="1"/>
</dbReference>
<evidence type="ECO:0008006" key="5">
    <source>
        <dbReference type="Google" id="ProtNLM"/>
    </source>
</evidence>
<dbReference type="InterPro" id="IPR011335">
    <property type="entry name" value="Restrct_endonuc-II-like"/>
</dbReference>
<evidence type="ECO:0000313" key="4">
    <source>
        <dbReference type="Proteomes" id="UP000178659"/>
    </source>
</evidence>
<feature type="domain" description="Restriction endonuclease type IV Mrr" evidence="1">
    <location>
        <begin position="149"/>
        <end position="265"/>
    </location>
</feature>
<dbReference type="Gene3D" id="3.40.1350.10">
    <property type="match status" value="1"/>
</dbReference>
<dbReference type="GO" id="GO:0009307">
    <property type="term" value="P:DNA restriction-modification system"/>
    <property type="evidence" value="ECO:0007669"/>
    <property type="project" value="InterPro"/>
</dbReference>
<gene>
    <name evidence="3" type="ORF">A3A77_03690</name>
</gene>
<dbReference type="EMBL" id="MHCC01000016">
    <property type="protein sequence ID" value="OGY13331.1"/>
    <property type="molecule type" value="Genomic_DNA"/>
</dbReference>
<protein>
    <recommendedName>
        <fullName evidence="5">Restriction endonuclease</fullName>
    </recommendedName>
</protein>
<dbReference type="PANTHER" id="PTHR30015">
    <property type="entry name" value="MRR RESTRICTION SYSTEM PROTEIN"/>
    <property type="match status" value="1"/>
</dbReference>
<dbReference type="GO" id="GO:0003677">
    <property type="term" value="F:DNA binding"/>
    <property type="evidence" value="ECO:0007669"/>
    <property type="project" value="InterPro"/>
</dbReference>
<evidence type="ECO:0000259" key="2">
    <source>
        <dbReference type="Pfam" id="PF14338"/>
    </source>
</evidence>
<dbReference type="InterPro" id="IPR007560">
    <property type="entry name" value="Restrct_endonuc_IV_Mrr"/>
</dbReference>
<feature type="domain" description="Restriction system protein Mrr-like N-terminal" evidence="2">
    <location>
        <begin position="21"/>
        <end position="93"/>
    </location>
</feature>
<reference evidence="3 4" key="1">
    <citation type="journal article" date="2016" name="Nat. Commun.">
        <title>Thousands of microbial genomes shed light on interconnected biogeochemical processes in an aquifer system.</title>
        <authorList>
            <person name="Anantharaman K."/>
            <person name="Brown C.T."/>
            <person name="Hug L.A."/>
            <person name="Sharon I."/>
            <person name="Castelle C.J."/>
            <person name="Probst A.J."/>
            <person name="Thomas B.C."/>
            <person name="Singh A."/>
            <person name="Wilkins M.J."/>
            <person name="Karaoz U."/>
            <person name="Brodie E.L."/>
            <person name="Williams K.H."/>
            <person name="Hubbard S.S."/>
            <person name="Banfield J.F."/>
        </authorList>
    </citation>
    <scope>NUCLEOTIDE SEQUENCE [LARGE SCALE GENOMIC DNA]</scope>
</reference>
<dbReference type="SUPFAM" id="SSF52980">
    <property type="entry name" value="Restriction endonuclease-like"/>
    <property type="match status" value="1"/>
</dbReference>
<sequence length="293" mass="33846">MRKISYKRIGEYLQTAMKIALAHEGVYPIRDILAEMAQRLELDDYERAAYEKSGFIRWQSVMQFYSIDVAKAGWLRKHKGVWYVTEEGKKALELGPEEFIKTAMSKYREWAKSRELVKEEEELEVSQPSVTTSYEQAQSTAREEIKEYIRKLNAYEFQDLVAALFRGMGYFTPFVALPGPDKGIDIVAYKDPIGAELPRIKVQVKHRSDTKVSRQEVAAFIGDLQGEGYVGVIVSTGGFSPEALNEIRKSSRHIEKVDFERFIDLWEEHYNKLSDEDKILLPLRKISFLSPKE</sequence>
<organism evidence="3 4">
    <name type="scientific">Candidatus Blackburnbacteria bacterium RIFCSPLOWO2_01_FULL_40_20</name>
    <dbReference type="NCBI Taxonomy" id="1797519"/>
    <lineage>
        <taxon>Bacteria</taxon>
        <taxon>Candidatus Blackburniibacteriota</taxon>
    </lineage>
</organism>
<dbReference type="InterPro" id="IPR025745">
    <property type="entry name" value="Mrr-like_N_dom"/>
</dbReference>
<dbReference type="InterPro" id="IPR011856">
    <property type="entry name" value="tRNA_endonuc-like_dom_sf"/>
</dbReference>